<dbReference type="GO" id="GO:0008973">
    <property type="term" value="F:phosphopentomutase activity"/>
    <property type="evidence" value="ECO:0007669"/>
    <property type="project" value="TreeGrafter"/>
</dbReference>
<name>A0A1G7V360_THETY</name>
<reference evidence="16 17" key="1">
    <citation type="submission" date="2016-10" db="EMBL/GenBank/DDBJ databases">
        <authorList>
            <person name="de Groot N.N."/>
        </authorList>
    </citation>
    <scope>NUCLEOTIDE SEQUENCE [LARGE SCALE GENOMIC DNA]</scope>
    <source>
        <strain evidence="16 17">DSM 569</strain>
    </source>
</reference>
<proteinExistence type="inferred from homology"/>
<dbReference type="SUPFAM" id="SSF53738">
    <property type="entry name" value="Phosphoglucomutase, first 3 domains"/>
    <property type="match status" value="3"/>
</dbReference>
<evidence type="ECO:0000256" key="11">
    <source>
        <dbReference type="ARBA" id="ARBA00041467"/>
    </source>
</evidence>
<gene>
    <name evidence="16" type="ORF">SAMN04244560_02525</name>
</gene>
<dbReference type="RefSeq" id="WP_004399577.1">
    <property type="nucleotide sequence ID" value="NZ_FNBS01000087.1"/>
</dbReference>
<dbReference type="Gene3D" id="3.30.310.50">
    <property type="entry name" value="Alpha-D-phosphohexomutase, C-terminal domain"/>
    <property type="match status" value="1"/>
</dbReference>
<dbReference type="PANTHER" id="PTHR45745">
    <property type="entry name" value="PHOSPHOMANNOMUTASE 45A"/>
    <property type="match status" value="1"/>
</dbReference>
<sequence>MDEMEKETMERYQAWLNDPSISEKDKEVLRKMNESEIQDAFFKDLEFGTAGMRGVIGLGANRMNFYTVGRATQAFANYINKTVRGEKSVAISYDTRNFSKDFAIESAEILAANGIKVYLFDDFRPTPLLSFAVRYLKTTAGIMITASHNPLEYNGYKVYWSNGAQVIPPHDEGIIKEYEEIKSFGEIKRIPFEEAKKKGLVVMVGQEVDLAYFEKALSYSFGISSKDLKIVYTPLHGTGTKIVPPLLEKVGFDIYIQKEQQVPDGNFPTVNYPNPEFDDAFKLALDDAKRLDADIVVASDPDADRMGVLVKHKGDYVRIDGNQMGILFLNFLLEMYSKKGMPKNPAVIESIVSSKLFAKIAKAHGVEVSEVLTGFKWICNEADILRAEGKTVFFAYEESYGYNIGDFVYDKDSGTPIMVTCEMAAYYKQKGMTLVDALEEIYKKYGYYLEGQLSPVYEGGAGVEKIKRIMKRLRENPIENLAGHKLTGMIDYLKGHGQIPPSDVLRMEFGDKLLAYARPSGTEPKVKFYFMVMNMETFEEAKSLLEKAKEEFTKVLGLED</sequence>
<dbReference type="InterPro" id="IPR005841">
    <property type="entry name" value="Alpha-D-phosphohexomutase_SF"/>
</dbReference>
<evidence type="ECO:0000259" key="14">
    <source>
        <dbReference type="Pfam" id="PF02879"/>
    </source>
</evidence>
<evidence type="ECO:0000256" key="5">
    <source>
        <dbReference type="ARBA" id="ARBA00022553"/>
    </source>
</evidence>
<dbReference type="InterPro" id="IPR005844">
    <property type="entry name" value="A-D-PHexomutase_a/b/a-I"/>
</dbReference>
<organism evidence="16 17">
    <name type="scientific">Thermoanaerobacter thermohydrosulfuricus</name>
    <name type="common">Clostridium thermohydrosulfuricum</name>
    <dbReference type="NCBI Taxonomy" id="1516"/>
    <lineage>
        <taxon>Bacteria</taxon>
        <taxon>Bacillati</taxon>
        <taxon>Bacillota</taxon>
        <taxon>Clostridia</taxon>
        <taxon>Thermoanaerobacterales</taxon>
        <taxon>Thermoanaerobacteraceae</taxon>
        <taxon>Thermoanaerobacter</taxon>
    </lineage>
</organism>
<dbReference type="Pfam" id="PF02880">
    <property type="entry name" value="PGM_PMM_III"/>
    <property type="match status" value="1"/>
</dbReference>
<evidence type="ECO:0000259" key="15">
    <source>
        <dbReference type="Pfam" id="PF02880"/>
    </source>
</evidence>
<evidence type="ECO:0000256" key="8">
    <source>
        <dbReference type="ARBA" id="ARBA00023235"/>
    </source>
</evidence>
<evidence type="ECO:0000256" key="2">
    <source>
        <dbReference type="ARBA" id="ARBA00005164"/>
    </source>
</evidence>
<dbReference type="AlphaFoldDB" id="A0A1G7V360"/>
<comment type="cofactor">
    <cofactor evidence="1">
        <name>Mg(2+)</name>
        <dbReference type="ChEBI" id="CHEBI:18420"/>
    </cofactor>
</comment>
<comment type="pathway">
    <text evidence="3">Lipid metabolism.</text>
</comment>
<dbReference type="GO" id="GO:0000287">
    <property type="term" value="F:magnesium ion binding"/>
    <property type="evidence" value="ECO:0007669"/>
    <property type="project" value="InterPro"/>
</dbReference>
<keyword evidence="8" id="KW-0413">Isomerase</keyword>
<dbReference type="PRINTS" id="PR00509">
    <property type="entry name" value="PGMPMM"/>
</dbReference>
<evidence type="ECO:0000256" key="12">
    <source>
        <dbReference type="RuleBase" id="RU004326"/>
    </source>
</evidence>
<dbReference type="PANTHER" id="PTHR45745:SF1">
    <property type="entry name" value="PHOSPHOGLUCOMUTASE 2B-RELATED"/>
    <property type="match status" value="1"/>
</dbReference>
<dbReference type="InterPro" id="IPR036900">
    <property type="entry name" value="A-D-PHexomutase_C_sf"/>
</dbReference>
<feature type="domain" description="Alpha-D-phosphohexomutase alpha/beta/alpha" evidence="15">
    <location>
        <begin position="320"/>
        <end position="445"/>
    </location>
</feature>
<evidence type="ECO:0000259" key="13">
    <source>
        <dbReference type="Pfam" id="PF02878"/>
    </source>
</evidence>
<dbReference type="PROSITE" id="PS00710">
    <property type="entry name" value="PGM_PMM"/>
    <property type="match status" value="1"/>
</dbReference>
<evidence type="ECO:0000313" key="17">
    <source>
        <dbReference type="Proteomes" id="UP000183404"/>
    </source>
</evidence>
<keyword evidence="6 12" id="KW-0479">Metal-binding</keyword>
<evidence type="ECO:0000313" key="16">
    <source>
        <dbReference type="EMBL" id="SDG54252.1"/>
    </source>
</evidence>
<evidence type="ECO:0000256" key="7">
    <source>
        <dbReference type="ARBA" id="ARBA00022842"/>
    </source>
</evidence>
<dbReference type="InterPro" id="IPR005846">
    <property type="entry name" value="A-D-PHexomutase_a/b/a-III"/>
</dbReference>
<dbReference type="Pfam" id="PF02879">
    <property type="entry name" value="PGM_PMM_II"/>
    <property type="match status" value="1"/>
</dbReference>
<dbReference type="InterPro" id="IPR005845">
    <property type="entry name" value="A-D-PHexomutase_a/b/a-II"/>
</dbReference>
<feature type="domain" description="Alpha-D-phosphohexomutase alpha/beta/alpha" evidence="13">
    <location>
        <begin position="46"/>
        <end position="182"/>
    </location>
</feature>
<dbReference type="GO" id="GO:0005975">
    <property type="term" value="P:carbohydrate metabolic process"/>
    <property type="evidence" value="ECO:0007669"/>
    <property type="project" value="InterPro"/>
</dbReference>
<dbReference type="SUPFAM" id="SSF55957">
    <property type="entry name" value="Phosphoglucomutase, C-terminal domain"/>
    <property type="match status" value="1"/>
</dbReference>
<evidence type="ECO:0000256" key="4">
    <source>
        <dbReference type="ARBA" id="ARBA00010231"/>
    </source>
</evidence>
<dbReference type="Gene3D" id="3.40.120.10">
    <property type="entry name" value="Alpha-D-Glucose-1,6-Bisphosphate, subunit A, domain 3"/>
    <property type="match status" value="3"/>
</dbReference>
<dbReference type="EMBL" id="FNBS01000087">
    <property type="protein sequence ID" value="SDG54252.1"/>
    <property type="molecule type" value="Genomic_DNA"/>
</dbReference>
<evidence type="ECO:0000256" key="6">
    <source>
        <dbReference type="ARBA" id="ARBA00022723"/>
    </source>
</evidence>
<evidence type="ECO:0000256" key="1">
    <source>
        <dbReference type="ARBA" id="ARBA00001946"/>
    </source>
</evidence>
<dbReference type="InterPro" id="IPR016055">
    <property type="entry name" value="A-D-PHexomutase_a/b/a-I/II/III"/>
</dbReference>
<comment type="similarity">
    <text evidence="4 12">Belongs to the phosphohexose mutase family.</text>
</comment>
<comment type="pathway">
    <text evidence="2">Glycolipid metabolism; diglucosyl-diacylglycerol biosynthesis.</text>
</comment>
<keyword evidence="7 12" id="KW-0460">Magnesium</keyword>
<feature type="domain" description="Alpha-D-phosphohexomutase alpha/beta/alpha" evidence="14">
    <location>
        <begin position="213"/>
        <end position="314"/>
    </location>
</feature>
<evidence type="ECO:0000256" key="9">
    <source>
        <dbReference type="ARBA" id="ARBA00039995"/>
    </source>
</evidence>
<accession>A0A1G7V360</accession>
<dbReference type="InterPro" id="IPR016066">
    <property type="entry name" value="A-D-PHexomutase_CS"/>
</dbReference>
<protein>
    <recommendedName>
        <fullName evidence="9">Phosphoglucomutase</fullName>
    </recommendedName>
    <alternativeName>
        <fullName evidence="11">Alpha-phosphoglucomutase</fullName>
    </alternativeName>
    <alternativeName>
        <fullName evidence="10">Glucose phosphomutase</fullName>
    </alternativeName>
</protein>
<evidence type="ECO:0000256" key="10">
    <source>
        <dbReference type="ARBA" id="ARBA00041398"/>
    </source>
</evidence>
<dbReference type="Pfam" id="PF02878">
    <property type="entry name" value="PGM_PMM_I"/>
    <property type="match status" value="1"/>
</dbReference>
<dbReference type="Proteomes" id="UP000183404">
    <property type="component" value="Unassembled WGS sequence"/>
</dbReference>
<dbReference type="GO" id="GO:0006166">
    <property type="term" value="P:purine ribonucleoside salvage"/>
    <property type="evidence" value="ECO:0007669"/>
    <property type="project" value="TreeGrafter"/>
</dbReference>
<evidence type="ECO:0000256" key="3">
    <source>
        <dbReference type="ARBA" id="ARBA00005189"/>
    </source>
</evidence>
<keyword evidence="5" id="KW-0597">Phosphoprotein</keyword>
<dbReference type="CDD" id="cd05799">
    <property type="entry name" value="PGM2"/>
    <property type="match status" value="1"/>
</dbReference>